<sequence>MYDGTRLAFAIERQGMNDDKMISPYWPEGAEDENGNLIPTIPLEQQIKGYISIPEVHIQGDSKFFGSFTDAVGKTGDGQVIRNMAMYEITKGLTEKNLPETFDMTVKLNVSGIQEPFEFVVPVKNLVKGAVVLHPDQTQSSGNFSYTIKQVDLTPVTTRLVLDSKGKVPATPEQTGDLSPTKMYYDIVDQDGNQVQQNMIGYFNSSPGMWRQILTKNKVEYWIYDVTFAKDIVELGAALRDKRLEGYADITT</sequence>
<dbReference type="AlphaFoldDB" id="A0A8J4WC05"/>
<dbReference type="Proteomes" id="UP000702964">
    <property type="component" value="Unassembled WGS sequence"/>
</dbReference>
<protein>
    <recommendedName>
        <fullName evidence="1">DUF5643 domain-containing protein</fullName>
    </recommendedName>
</protein>
<dbReference type="InterPro" id="IPR040680">
    <property type="entry name" value="DUF5643"/>
</dbReference>
<organism evidence="2 3">
    <name type="scientific">Phytophthora kernoviae 00238/432</name>
    <dbReference type="NCBI Taxonomy" id="1284355"/>
    <lineage>
        <taxon>Eukaryota</taxon>
        <taxon>Sar</taxon>
        <taxon>Stramenopiles</taxon>
        <taxon>Oomycota</taxon>
        <taxon>Peronosporomycetes</taxon>
        <taxon>Peronosporales</taxon>
        <taxon>Peronosporaceae</taxon>
        <taxon>Phytophthora</taxon>
    </lineage>
</organism>
<dbReference type="Pfam" id="PF18705">
    <property type="entry name" value="DUF5643"/>
    <property type="match status" value="1"/>
</dbReference>
<reference evidence="2" key="1">
    <citation type="journal article" date="2015" name="Genom Data">
        <title>Draft genome sequences of Phytophthora kernoviae and Phytophthora ramorum lineage EU2 from Scotland.</title>
        <authorList>
            <person name="Sambles C."/>
            <person name="Schlenzig A."/>
            <person name="O'Neill P."/>
            <person name="Grant M."/>
            <person name="Studholme D.J."/>
        </authorList>
    </citation>
    <scope>NUCLEOTIDE SEQUENCE</scope>
    <source>
        <strain evidence="2">00238/432</strain>
    </source>
</reference>
<gene>
    <name evidence="2" type="ORF">G195_000176</name>
</gene>
<feature type="domain" description="DUF5643" evidence="1">
    <location>
        <begin position="132"/>
        <end position="202"/>
    </location>
</feature>
<evidence type="ECO:0000259" key="1">
    <source>
        <dbReference type="Pfam" id="PF18705"/>
    </source>
</evidence>
<name>A0A8J4WC05_9STRA</name>
<reference evidence="2" key="2">
    <citation type="submission" date="2020-02" db="EMBL/GenBank/DDBJ databases">
        <authorList>
            <person name="Studholme D.J."/>
        </authorList>
    </citation>
    <scope>NUCLEOTIDE SEQUENCE</scope>
    <source>
        <strain evidence="2">00238/432</strain>
    </source>
</reference>
<comment type="caution">
    <text evidence="2">The sequence shown here is derived from an EMBL/GenBank/DDBJ whole genome shotgun (WGS) entry which is preliminary data.</text>
</comment>
<dbReference type="EMBL" id="AOFI03000001">
    <property type="protein sequence ID" value="KAF4326123.1"/>
    <property type="molecule type" value="Genomic_DNA"/>
</dbReference>
<evidence type="ECO:0000313" key="2">
    <source>
        <dbReference type="EMBL" id="KAF4326123.1"/>
    </source>
</evidence>
<evidence type="ECO:0000313" key="3">
    <source>
        <dbReference type="Proteomes" id="UP000702964"/>
    </source>
</evidence>
<accession>A0A8J4WC05</accession>
<proteinExistence type="predicted"/>